<evidence type="ECO:0000313" key="7">
    <source>
        <dbReference type="EMBL" id="AQQ67027.1"/>
    </source>
</evidence>
<keyword evidence="4 6" id="KW-1133">Transmembrane helix</keyword>
<evidence type="ECO:0000256" key="4">
    <source>
        <dbReference type="ARBA" id="ARBA00022989"/>
    </source>
</evidence>
<dbReference type="OrthoDB" id="9780088at2"/>
<evidence type="ECO:0000313" key="8">
    <source>
        <dbReference type="Proteomes" id="UP000188219"/>
    </source>
</evidence>
<dbReference type="PANTHER" id="PTHR30569">
    <property type="entry name" value="CYTOSINE TRANSPORTER CODB"/>
    <property type="match status" value="1"/>
</dbReference>
<organism evidence="7 8">
    <name type="scientific">Microbulbifer agarilyticus</name>
    <dbReference type="NCBI Taxonomy" id="260552"/>
    <lineage>
        <taxon>Bacteria</taxon>
        <taxon>Pseudomonadati</taxon>
        <taxon>Pseudomonadota</taxon>
        <taxon>Gammaproteobacteria</taxon>
        <taxon>Cellvibrionales</taxon>
        <taxon>Microbulbiferaceae</taxon>
        <taxon>Microbulbifer</taxon>
    </lineage>
</organism>
<proteinExistence type="inferred from homology"/>
<feature type="transmembrane region" description="Helical" evidence="6">
    <location>
        <begin position="317"/>
        <end position="334"/>
    </location>
</feature>
<dbReference type="Proteomes" id="UP000188219">
    <property type="component" value="Chromosome"/>
</dbReference>
<name>A0A1Q2M452_9GAMM</name>
<feature type="transmembrane region" description="Helical" evidence="6">
    <location>
        <begin position="144"/>
        <end position="162"/>
    </location>
</feature>
<dbReference type="GO" id="GO:0015209">
    <property type="term" value="F:cytosine transmembrane transporter activity"/>
    <property type="evidence" value="ECO:0007669"/>
    <property type="project" value="InterPro"/>
</dbReference>
<keyword evidence="5 6" id="KW-0472">Membrane</keyword>
<dbReference type="KEGG" id="maga:Mag101_04760"/>
<feature type="transmembrane region" description="Helical" evidence="6">
    <location>
        <begin position="207"/>
        <end position="226"/>
    </location>
</feature>
<evidence type="ECO:0000256" key="6">
    <source>
        <dbReference type="SAM" id="Phobius"/>
    </source>
</evidence>
<feature type="transmembrane region" description="Helical" evidence="6">
    <location>
        <begin position="169"/>
        <end position="187"/>
    </location>
</feature>
<feature type="transmembrane region" description="Helical" evidence="6">
    <location>
        <begin position="35"/>
        <end position="54"/>
    </location>
</feature>
<keyword evidence="3 6" id="KW-0812">Transmembrane</keyword>
<evidence type="ECO:0000256" key="2">
    <source>
        <dbReference type="ARBA" id="ARBA00008974"/>
    </source>
</evidence>
<feature type="transmembrane region" description="Helical" evidence="6">
    <location>
        <begin position="105"/>
        <end position="124"/>
    </location>
</feature>
<dbReference type="Gene3D" id="1.10.4160.10">
    <property type="entry name" value="Hydantoin permease"/>
    <property type="match status" value="1"/>
</dbReference>
<comment type="similarity">
    <text evidence="2">Belongs to the purine-cytosine permease (2.A.39) family.</text>
</comment>
<dbReference type="EMBL" id="CP019650">
    <property type="protein sequence ID" value="AQQ67027.1"/>
    <property type="molecule type" value="Genomic_DNA"/>
</dbReference>
<feature type="transmembrane region" description="Helical" evidence="6">
    <location>
        <begin position="340"/>
        <end position="361"/>
    </location>
</feature>
<feature type="transmembrane region" description="Helical" evidence="6">
    <location>
        <begin position="238"/>
        <end position="264"/>
    </location>
</feature>
<evidence type="ECO:0000256" key="5">
    <source>
        <dbReference type="ARBA" id="ARBA00023136"/>
    </source>
</evidence>
<comment type="subcellular location">
    <subcellularLocation>
        <location evidence="1">Membrane</location>
        <topology evidence="1">Multi-pass membrane protein</topology>
    </subcellularLocation>
</comment>
<dbReference type="GO" id="GO:0005886">
    <property type="term" value="C:plasma membrane"/>
    <property type="evidence" value="ECO:0007669"/>
    <property type="project" value="TreeGrafter"/>
</dbReference>
<evidence type="ECO:0008006" key="9">
    <source>
        <dbReference type="Google" id="ProtNLM"/>
    </source>
</evidence>
<keyword evidence="8" id="KW-1185">Reference proteome</keyword>
<dbReference type="InterPro" id="IPR001248">
    <property type="entry name" value="Pur-cyt_permease"/>
</dbReference>
<dbReference type="InterPro" id="IPR030191">
    <property type="entry name" value="CodB"/>
</dbReference>
<dbReference type="Pfam" id="PF02133">
    <property type="entry name" value="Transp_cyt_pur"/>
    <property type="match status" value="1"/>
</dbReference>
<feature type="transmembrane region" description="Helical" evidence="6">
    <location>
        <begin position="270"/>
        <end position="296"/>
    </location>
</feature>
<dbReference type="AlphaFoldDB" id="A0A1Q2M452"/>
<dbReference type="STRING" id="260552.Mag101_04760"/>
<evidence type="ECO:0000256" key="3">
    <source>
        <dbReference type="ARBA" id="ARBA00022692"/>
    </source>
</evidence>
<dbReference type="PANTHER" id="PTHR30569:SF0">
    <property type="entry name" value="CYTOSINE PERMEASE"/>
    <property type="match status" value="1"/>
</dbReference>
<sequence>MHNQPNTDLEQLLQDYATEPVPAYISVSGGKISEVNSALAFSLPGVMTGVVVVAEAGMVTALWAFLLGGLALSLVGFATGIVGVRKRVSSYMLIRDSFGSRGANIVNLCIALSMFGWFGVNIVLFSSAMEYLLADISDISLPQWLTPVCGGVLMTASAIFGFKSIQKLAAIIVPIQLLVLCVLLYKLVDQASLTDIFLASGTASMGLGEAVSAVVGSFIVSALVMPDLTRYGRSTKDAAIASFLPFLGSATLVYCISAATAVWLSETDVLAMLQAAGLGILALVFVIFSSTITNAVNLYGCGLSIAAIVPRFKEWQIVIFSGIAGTAVAFAGISDHFIDFIFSLGIIFMPVGAIYTAHYILEVKSERLVGEKGSQIEGPTRFSWPAMLAWLAGMGVAFLTSQEKVLLTQIPAFDALITSALTYVVLVKLGEVAKRQRGR</sequence>
<dbReference type="RefSeq" id="WP_077401517.1">
    <property type="nucleotide sequence ID" value="NZ_CP019650.1"/>
</dbReference>
<feature type="transmembrane region" description="Helical" evidence="6">
    <location>
        <begin position="406"/>
        <end position="429"/>
    </location>
</feature>
<evidence type="ECO:0000256" key="1">
    <source>
        <dbReference type="ARBA" id="ARBA00004141"/>
    </source>
</evidence>
<gene>
    <name evidence="7" type="ORF">Mag101_04760</name>
</gene>
<reference evidence="7" key="1">
    <citation type="submission" date="2017-02" db="EMBL/GenBank/DDBJ databases">
        <title>Genome of Microbulbifer agarilyticus GP101.</title>
        <authorList>
            <person name="Jung J."/>
            <person name="Bae S.S."/>
            <person name="Baek K."/>
        </authorList>
    </citation>
    <scope>NUCLEOTIDE SEQUENCE [LARGE SCALE GENOMIC DNA]</scope>
    <source>
        <strain evidence="7">GP101</strain>
    </source>
</reference>
<feature type="transmembrane region" description="Helical" evidence="6">
    <location>
        <begin position="60"/>
        <end position="84"/>
    </location>
</feature>
<feature type="transmembrane region" description="Helical" evidence="6">
    <location>
        <begin position="382"/>
        <end position="400"/>
    </location>
</feature>
<protein>
    <recommendedName>
        <fullName evidence="9">Cytosine permease</fullName>
    </recommendedName>
</protein>
<accession>A0A1Q2M452</accession>